<dbReference type="CDD" id="cd16325">
    <property type="entry name" value="LolA"/>
    <property type="match status" value="1"/>
</dbReference>
<dbReference type="PANTHER" id="PTHR35869">
    <property type="entry name" value="OUTER-MEMBRANE LIPOPROTEIN CARRIER PROTEIN"/>
    <property type="match status" value="1"/>
</dbReference>
<keyword evidence="2" id="KW-0449">Lipoprotein</keyword>
<dbReference type="Pfam" id="PF03548">
    <property type="entry name" value="LolA"/>
    <property type="match status" value="1"/>
</dbReference>
<name>A0A8J7M7S1_9RHOB</name>
<dbReference type="Proteomes" id="UP000655420">
    <property type="component" value="Unassembled WGS sequence"/>
</dbReference>
<protein>
    <submittedName>
        <fullName evidence="2">Outer-membrane lipoprotein carrier protein LolA</fullName>
    </submittedName>
</protein>
<dbReference type="SUPFAM" id="SSF89392">
    <property type="entry name" value="Prokaryotic lipoproteins and lipoprotein localization factors"/>
    <property type="match status" value="1"/>
</dbReference>
<dbReference type="InterPro" id="IPR029046">
    <property type="entry name" value="LolA/LolB/LppX"/>
</dbReference>
<comment type="caution">
    <text evidence="2">The sequence shown here is derived from an EMBL/GenBank/DDBJ whole genome shotgun (WGS) entry which is preliminary data.</text>
</comment>
<accession>A0A8J7M7S1</accession>
<evidence type="ECO:0000313" key="3">
    <source>
        <dbReference type="Proteomes" id="UP000655420"/>
    </source>
</evidence>
<sequence>MNRRDFILGAMTGAAALAVGGLGAAVAQGIDPRDLARISNYLNGTTTLMGEFVQVGPDGDLSTGTFWMRRPGRMRFEYDLPNPALIIADGTWVGIYDRALNTLDRVPLGQTPLDILLRDRVDLRREGVVTEMERSDGQIRVKAIDPDAPDQGSITMIFSDNPLELRQWVVVDAQGLTTTIALSELRSNVSIDGDKFFIAEPKRN</sequence>
<dbReference type="PROSITE" id="PS51318">
    <property type="entry name" value="TAT"/>
    <property type="match status" value="1"/>
</dbReference>
<dbReference type="Gene3D" id="2.50.20.10">
    <property type="entry name" value="Lipoprotein localisation LolA/LolB/LppX"/>
    <property type="match status" value="1"/>
</dbReference>
<reference evidence="2" key="1">
    <citation type="submission" date="2020-12" db="EMBL/GenBank/DDBJ databases">
        <title>Bacterial taxonomy.</title>
        <authorList>
            <person name="Pan X."/>
        </authorList>
    </citation>
    <scope>NUCLEOTIDE SEQUENCE</scope>
    <source>
        <strain evidence="2">M0105</strain>
    </source>
</reference>
<evidence type="ECO:0000313" key="2">
    <source>
        <dbReference type="EMBL" id="MBK0399114.1"/>
    </source>
</evidence>
<organism evidence="2 3">
    <name type="scientific">Thermohalobaculum xanthum</name>
    <dbReference type="NCBI Taxonomy" id="2753746"/>
    <lineage>
        <taxon>Bacteria</taxon>
        <taxon>Pseudomonadati</taxon>
        <taxon>Pseudomonadota</taxon>
        <taxon>Alphaproteobacteria</taxon>
        <taxon>Rhodobacterales</taxon>
        <taxon>Paracoccaceae</taxon>
        <taxon>Thermohalobaculum</taxon>
    </lineage>
</organism>
<dbReference type="AlphaFoldDB" id="A0A8J7M7S1"/>
<gene>
    <name evidence="2" type="ORF">H0I76_07930</name>
</gene>
<dbReference type="PANTHER" id="PTHR35869:SF1">
    <property type="entry name" value="OUTER-MEMBRANE LIPOPROTEIN CARRIER PROTEIN"/>
    <property type="match status" value="1"/>
</dbReference>
<dbReference type="RefSeq" id="WP_200609063.1">
    <property type="nucleotide sequence ID" value="NZ_JAEHHL010000004.1"/>
</dbReference>
<dbReference type="InterPro" id="IPR006311">
    <property type="entry name" value="TAT_signal"/>
</dbReference>
<keyword evidence="3" id="KW-1185">Reference proteome</keyword>
<keyword evidence="1" id="KW-0732">Signal</keyword>
<proteinExistence type="predicted"/>
<dbReference type="EMBL" id="JAEHHL010000004">
    <property type="protein sequence ID" value="MBK0399114.1"/>
    <property type="molecule type" value="Genomic_DNA"/>
</dbReference>
<evidence type="ECO:0000256" key="1">
    <source>
        <dbReference type="ARBA" id="ARBA00022729"/>
    </source>
</evidence>
<dbReference type="InterPro" id="IPR004564">
    <property type="entry name" value="OM_lipoprot_carrier_LolA-like"/>
</dbReference>